<dbReference type="AlphaFoldDB" id="A0A8J5WGP0"/>
<keyword evidence="3" id="KW-1185">Reference proteome</keyword>
<evidence type="ECO:0000313" key="2">
    <source>
        <dbReference type="EMBL" id="KAG8091283.1"/>
    </source>
</evidence>
<comment type="caution">
    <text evidence="2">The sequence shown here is derived from an EMBL/GenBank/DDBJ whole genome shotgun (WGS) entry which is preliminary data.</text>
</comment>
<name>A0A8J5WGP0_ZIZPA</name>
<protein>
    <submittedName>
        <fullName evidence="2">Uncharacterized protein</fullName>
    </submittedName>
</protein>
<proteinExistence type="predicted"/>
<dbReference type="EMBL" id="JAAALK010000081">
    <property type="protein sequence ID" value="KAG8091283.1"/>
    <property type="molecule type" value="Genomic_DNA"/>
</dbReference>
<evidence type="ECO:0000313" key="3">
    <source>
        <dbReference type="Proteomes" id="UP000729402"/>
    </source>
</evidence>
<reference evidence="2" key="2">
    <citation type="submission" date="2021-02" db="EMBL/GenBank/DDBJ databases">
        <authorList>
            <person name="Kimball J.A."/>
            <person name="Haas M.W."/>
            <person name="Macchietto M."/>
            <person name="Kono T."/>
            <person name="Duquette J."/>
            <person name="Shao M."/>
        </authorList>
    </citation>
    <scope>NUCLEOTIDE SEQUENCE</scope>
    <source>
        <tissue evidence="2">Fresh leaf tissue</tissue>
    </source>
</reference>
<evidence type="ECO:0000256" key="1">
    <source>
        <dbReference type="SAM" id="MobiDB-lite"/>
    </source>
</evidence>
<accession>A0A8J5WGP0</accession>
<feature type="region of interest" description="Disordered" evidence="1">
    <location>
        <begin position="1"/>
        <end position="68"/>
    </location>
</feature>
<organism evidence="2 3">
    <name type="scientific">Zizania palustris</name>
    <name type="common">Northern wild rice</name>
    <dbReference type="NCBI Taxonomy" id="103762"/>
    <lineage>
        <taxon>Eukaryota</taxon>
        <taxon>Viridiplantae</taxon>
        <taxon>Streptophyta</taxon>
        <taxon>Embryophyta</taxon>
        <taxon>Tracheophyta</taxon>
        <taxon>Spermatophyta</taxon>
        <taxon>Magnoliopsida</taxon>
        <taxon>Liliopsida</taxon>
        <taxon>Poales</taxon>
        <taxon>Poaceae</taxon>
        <taxon>BOP clade</taxon>
        <taxon>Oryzoideae</taxon>
        <taxon>Oryzeae</taxon>
        <taxon>Zizaniinae</taxon>
        <taxon>Zizania</taxon>
    </lineage>
</organism>
<reference evidence="2" key="1">
    <citation type="journal article" date="2021" name="bioRxiv">
        <title>Whole Genome Assembly and Annotation of Northern Wild Rice, Zizania palustris L., Supports a Whole Genome Duplication in the Zizania Genus.</title>
        <authorList>
            <person name="Haas M."/>
            <person name="Kono T."/>
            <person name="Macchietto M."/>
            <person name="Millas R."/>
            <person name="McGilp L."/>
            <person name="Shao M."/>
            <person name="Duquette J."/>
            <person name="Hirsch C.N."/>
            <person name="Kimball J."/>
        </authorList>
    </citation>
    <scope>NUCLEOTIDE SEQUENCE</scope>
    <source>
        <tissue evidence="2">Fresh leaf tissue</tissue>
    </source>
</reference>
<sequence length="68" mass="7184">MARAARRRTAPREERRRACGRACGGAVREATRWSGGESGSESSAGEPYPLASSPESSAHPRVSEAPSK</sequence>
<dbReference type="Proteomes" id="UP000729402">
    <property type="component" value="Unassembled WGS sequence"/>
</dbReference>
<gene>
    <name evidence="2" type="ORF">GUJ93_ZPchr0011g28098</name>
</gene>